<dbReference type="FunFam" id="1.25.40.10:FF:000001">
    <property type="entry name" value="Clathrin heavy chain"/>
    <property type="match status" value="1"/>
</dbReference>
<dbReference type="SUPFAM" id="SSF48371">
    <property type="entry name" value="ARM repeat"/>
    <property type="match status" value="6"/>
</dbReference>
<dbReference type="InterPro" id="IPR000547">
    <property type="entry name" value="Clathrin_H-chain/VPS_repeat"/>
</dbReference>
<dbReference type="GO" id="GO:0030130">
    <property type="term" value="C:clathrin coat of trans-Golgi network vesicle"/>
    <property type="evidence" value="ECO:0007669"/>
    <property type="project" value="InterPro"/>
</dbReference>
<keyword evidence="1" id="KW-0968">Cytoplasmic vesicle</keyword>
<dbReference type="Pfam" id="PF13838">
    <property type="entry name" value="Clathrin_H_link"/>
    <property type="match status" value="1"/>
</dbReference>
<keyword evidence="1" id="KW-0168">Coated pit</keyword>
<dbReference type="GO" id="GO:0006886">
    <property type="term" value="P:intracellular protein transport"/>
    <property type="evidence" value="ECO:0007669"/>
    <property type="project" value="UniProtKB-UniRule"/>
</dbReference>
<dbReference type="GO" id="GO:0030132">
    <property type="term" value="C:clathrin coat of coated pit"/>
    <property type="evidence" value="ECO:0007669"/>
    <property type="project" value="InterPro"/>
</dbReference>
<proteinExistence type="inferred from homology"/>
<dbReference type="InterPro" id="IPR055358">
    <property type="entry name" value="CHCR"/>
</dbReference>
<evidence type="ECO:0000313" key="5">
    <source>
        <dbReference type="Proteomes" id="UP001301350"/>
    </source>
</evidence>
<feature type="compositionally biased region" description="Pro residues" evidence="3">
    <location>
        <begin position="1694"/>
        <end position="1709"/>
    </location>
</feature>
<dbReference type="SUPFAM" id="SSF50989">
    <property type="entry name" value="Clathrin heavy-chain terminal domain"/>
    <property type="match status" value="1"/>
</dbReference>
<dbReference type="Proteomes" id="UP001301350">
    <property type="component" value="Unassembled WGS sequence"/>
</dbReference>
<dbReference type="GO" id="GO:0032051">
    <property type="term" value="F:clathrin light chain binding"/>
    <property type="evidence" value="ECO:0007669"/>
    <property type="project" value="InterPro"/>
</dbReference>
<feature type="repeat" description="CHCR" evidence="2">
    <location>
        <begin position="841"/>
        <end position="980"/>
    </location>
</feature>
<feature type="repeat" description="CHCR" evidence="2">
    <location>
        <begin position="1137"/>
        <end position="1283"/>
    </location>
</feature>
<evidence type="ECO:0000313" key="4">
    <source>
        <dbReference type="EMBL" id="KAK4534715.1"/>
    </source>
</evidence>
<dbReference type="InterPro" id="IPR016024">
    <property type="entry name" value="ARM-type_fold"/>
</dbReference>
<evidence type="ECO:0000256" key="3">
    <source>
        <dbReference type="SAM" id="MobiDB-lite"/>
    </source>
</evidence>
<dbReference type="GO" id="GO:0006898">
    <property type="term" value="P:receptor-mediated endocytosis"/>
    <property type="evidence" value="ECO:0007669"/>
    <property type="project" value="TreeGrafter"/>
</dbReference>
<comment type="subcellular location">
    <subcellularLocation>
        <location evidence="1">Cytoplasmic vesicle membrane</location>
        <topology evidence="1">Peripheral membrane protein</topology>
        <orientation evidence="1">Cytoplasmic side</orientation>
    </subcellularLocation>
    <subcellularLocation>
        <location evidence="1">Membrane</location>
        <location evidence="1">Coated pit</location>
        <topology evidence="1">Peripheral membrane protein</topology>
        <orientation evidence="1">Cytoplasmic side</orientation>
    </subcellularLocation>
</comment>
<feature type="repeat" description="CHCR" evidence="2">
    <location>
        <begin position="987"/>
        <end position="1133"/>
    </location>
</feature>
<comment type="similarity">
    <text evidence="1">Belongs to the clathrin heavy chain family.</text>
</comment>
<feature type="repeat" description="CHCR" evidence="2">
    <location>
        <begin position="1437"/>
        <end position="1588"/>
    </location>
</feature>
<gene>
    <name evidence="4" type="ORF">CDCA_CDCA02G0740</name>
</gene>
<comment type="caution">
    <text evidence="4">The sequence shown here is derived from an EMBL/GenBank/DDBJ whole genome shotgun (WGS) entry which is preliminary data.</text>
</comment>
<evidence type="ECO:0000256" key="1">
    <source>
        <dbReference type="PIRNR" id="PIRNR002290"/>
    </source>
</evidence>
<dbReference type="GO" id="GO:0005198">
    <property type="term" value="F:structural molecule activity"/>
    <property type="evidence" value="ECO:0007669"/>
    <property type="project" value="InterPro"/>
</dbReference>
<evidence type="ECO:0000256" key="2">
    <source>
        <dbReference type="PROSITE-ProRule" id="PRU01006"/>
    </source>
</evidence>
<dbReference type="GO" id="GO:0071439">
    <property type="term" value="C:clathrin complex"/>
    <property type="evidence" value="ECO:0007669"/>
    <property type="project" value="InterPro"/>
</dbReference>
<reference evidence="4 5" key="1">
    <citation type="submission" date="2022-07" db="EMBL/GenBank/DDBJ databases">
        <title>Genome-wide signatures of adaptation to extreme environments.</title>
        <authorList>
            <person name="Cho C.H."/>
            <person name="Yoon H.S."/>
        </authorList>
    </citation>
    <scope>NUCLEOTIDE SEQUENCE [LARGE SCALE GENOMIC DNA]</scope>
    <source>
        <strain evidence="4 5">DBV 063 E5</strain>
    </source>
</reference>
<dbReference type="Gene3D" id="2.130.10.110">
    <property type="entry name" value="Clathrin heavy-chain terminal domain"/>
    <property type="match status" value="1"/>
</dbReference>
<organism evidence="4 5">
    <name type="scientific">Cyanidium caldarium</name>
    <name type="common">Red alga</name>
    <dbReference type="NCBI Taxonomy" id="2771"/>
    <lineage>
        <taxon>Eukaryota</taxon>
        <taxon>Rhodophyta</taxon>
        <taxon>Bangiophyceae</taxon>
        <taxon>Cyanidiales</taxon>
        <taxon>Cyanidiaceae</taxon>
        <taxon>Cyanidium</taxon>
    </lineage>
</organism>
<feature type="repeat" description="CHCR" evidence="2">
    <location>
        <begin position="1288"/>
        <end position="1434"/>
    </location>
</feature>
<feature type="repeat" description="CHCR" evidence="2">
    <location>
        <begin position="540"/>
        <end position="688"/>
    </location>
</feature>
<name>A0AAV9IRJ8_CYACA</name>
<dbReference type="InterPro" id="IPR016341">
    <property type="entry name" value="Clathrin_heavy_chain"/>
</dbReference>
<feature type="repeat" description="CHCR" evidence="2">
    <location>
        <begin position="691"/>
        <end position="833"/>
    </location>
</feature>
<sequence length="1709" mass="189595">MADAPIIFEELFSLPSLGIDRSSVTFSTVTMESDKYVCVRESADQGNRLVIIDVANPTQLLRRPISADSAIMNPDTKVIALKAGAQIQLFDIGSKAKVKSHLLNEGDVLYWRWVSPRTLGMVTANSVYTWGVDPGSTAPPMKVFDRHASMSACQVINLVAGVGERWYALVGIRADESAPGGVAGKVQLHSMDRGVSQLIDAHAAAFCDRYRIDARDTSGTHLFLFASKSKFHVLEVAQEKKPEGAPRFDKRTTSIVYPPGSEADFPIALQVSNRYSLAFMLTKFGYIHSFDLESGKLIYMNRISESPVFATAPHNETGGIVGVNRKGQVLVFGLDANRIVEYVLDEVKDLDLAIKFAARNGLPGADDLFERQFNVLFESGKYKEAAMVAADSPGGRLRSPEVMQAFKSAPAQPGMPSPLLVYFQALLERGSLNEQESVELGRQVIAHSRVSLLERWIKENRVVCSEELGDMVQSANEPRLALAIYLKAGTHRKVIDGLIQSGEHKRAAEYARRHGIPVDGLAMIQAALRVNPKGALELAESLASATTDHAAVANLFLQNGLIQEATSYLLDVLKEDRPEQGELQTMVLEINLASGAPQVADAILAQEMFSHFDRPKVATLCERAGLIHRALELHANADDVRRVLVNNAHAIQPDFILGFFGKLPPDDSLELLDELLSTNPRGNLQLVVQVAMRYSDKLGPPRLIELFERHGAYEGLYFYLGAVQATSRDPLVVQKYIEAACRTQQWSEAERVTRESTVYDAEEVKEMLFELRPRDPRPLINVCDKSGSIDDLVRYFVKQNQLELIRGYVQRIAPNKTPAVVGALLDSDASAVDDVYIKSLLLSVKNLVPVAELTAEVERRNKLRLLLQLLETLVADGSQDPAVHTALAKVYVDANINPEHFLDTNEFYDTLQVGEFCERRDALLAFTAYSRGKHDAEVLRVTGQNSMMREQARYVVDRADLALWSTVLAEKNPHRRALVAQAVGTALPETKDAEKVSVAVRAFMTAGMQAELLELLEKLVLQAGGVFANNTSLQNLLILTAVKSDAARVGDYVRRLDAFDGESIAQICLDNELYEEAFAVYAKFEMHAAAVGVLIDRLGDVVRATEYATRQDRRDVWERLGDGFLREQQVGKAVEAFIRADVPGRYRQVVQAGERGGVFADVVQYLLFVRGKRLGVDEELIDNELIYCLARCEPPRLAELEELLAAPHSADLDAVGNRLFAERQLAAARLLFVAANNLARLAECLVALGEYGAAFEAARKADKLRTWKTVCYACVDAGEFRFAELCALHIVIVPEELDEVVRYYEARGYFAQIIAVLENGLGLDKAHNGMFTELAVLYTNYTEEKLMEHLLVYASRCSLPKVIRAAESAHLWNEVCFAHMKYEEFDAAAMVMIEHAPAAWTHQGLQECLAAANSNEVLYRAVAFYFDEHPTLLIELLGVLQSRVDPGRILSMARRYGSDSYGPLGHLPLLKPYILRVQEKNVAEVNEALNEILLAEEDVDALRVSIERYHNFDQRGMAQVLERHDLLEMRLLALVLLRRNHLYDRALELCKRDRLFREAAETAAESGSADMAESLARYFLDANLKEAFAATLYTCYGLLRADTVMELSWRAGASDYAMPFFVQTLRDMSLRLESLDRAERDRKSAARKSAAQEDASLNDPNTVLHGLANSRPMLTQAPRFSPPSSVASGASYRMPPPPPPGASGPYYPA</sequence>
<dbReference type="SMART" id="SM00299">
    <property type="entry name" value="CLH"/>
    <property type="match status" value="7"/>
</dbReference>
<dbReference type="PANTHER" id="PTHR10292">
    <property type="entry name" value="CLATHRIN HEAVY CHAIN RELATED"/>
    <property type="match status" value="1"/>
</dbReference>
<dbReference type="PIRSF" id="PIRSF002290">
    <property type="entry name" value="Clathrin_H_chain"/>
    <property type="match status" value="1"/>
</dbReference>
<dbReference type="InterPro" id="IPR011990">
    <property type="entry name" value="TPR-like_helical_dom_sf"/>
</dbReference>
<protein>
    <recommendedName>
        <fullName evidence="1">Clathrin heavy chain</fullName>
    </recommendedName>
</protein>
<keyword evidence="5" id="KW-1185">Reference proteome</keyword>
<dbReference type="Gene3D" id="1.25.40.10">
    <property type="entry name" value="Tetratricopeptide repeat domain"/>
    <property type="match status" value="3"/>
</dbReference>
<accession>A0AAV9IRJ8</accession>
<feature type="region of interest" description="Disordered" evidence="3">
    <location>
        <begin position="1641"/>
        <end position="1709"/>
    </location>
</feature>
<dbReference type="InterPro" id="IPR016025">
    <property type="entry name" value="Clathrin_H-chain_N"/>
</dbReference>
<comment type="function">
    <text evidence="1">Clathrin is the major protein of the polyhedral coat of coated pits and vesicles.</text>
</comment>
<dbReference type="PANTHER" id="PTHR10292:SF1">
    <property type="entry name" value="CLATHRIN HEAVY CHAIN"/>
    <property type="match status" value="1"/>
</dbReference>
<dbReference type="Pfam" id="PF00637">
    <property type="entry name" value="Clathrin"/>
    <property type="match status" value="7"/>
</dbReference>
<dbReference type="Gene3D" id="1.25.40.730">
    <property type="match status" value="1"/>
</dbReference>
<dbReference type="PROSITE" id="PS50236">
    <property type="entry name" value="CHCR"/>
    <property type="match status" value="7"/>
</dbReference>
<dbReference type="EMBL" id="JANCYW010000002">
    <property type="protein sequence ID" value="KAK4534715.1"/>
    <property type="molecule type" value="Genomic_DNA"/>
</dbReference>
<keyword evidence="1" id="KW-0472">Membrane</keyword>